<evidence type="ECO:0000256" key="1">
    <source>
        <dbReference type="SAM" id="SignalP"/>
    </source>
</evidence>
<dbReference type="GO" id="GO:0016787">
    <property type="term" value="F:hydrolase activity"/>
    <property type="evidence" value="ECO:0007669"/>
    <property type="project" value="UniProtKB-KW"/>
</dbReference>
<feature type="signal peptide" evidence="1">
    <location>
        <begin position="1"/>
        <end position="19"/>
    </location>
</feature>
<dbReference type="InterPro" id="IPR050261">
    <property type="entry name" value="FrsA_esterase"/>
</dbReference>
<keyword evidence="3" id="KW-0378">Hydrolase</keyword>
<feature type="chain" id="PRO_5042938117" evidence="1">
    <location>
        <begin position="20"/>
        <end position="262"/>
    </location>
</feature>
<dbReference type="AlphaFoldDB" id="A0AAQ3LFS4"/>
<dbReference type="InterPro" id="IPR029058">
    <property type="entry name" value="AB_hydrolase_fold"/>
</dbReference>
<evidence type="ECO:0000313" key="3">
    <source>
        <dbReference type="EMBL" id="WOO42988.1"/>
    </source>
</evidence>
<sequence length="262" mass="28385">MKTILVSFALIASTAFLRADLTVRESAYQHDGKTYRSAIVVPQTAKPLPGIFMVPNWMGMTDGSLEKAKMVAEMGYVVYMADVYGENLRPKNPSEAGKAAGSLRGDRPAMRAVGAAALKDFNDAITRQDLPVAKNQMGAIGFCFGGGMILEMARAGADIDALVSFHGDLVSPTLKDSSKIKGKVLVLNGADDPYVPPADVEQFMEVMKKTDVDWQLVEFGGAVHSFTNPEAKTPGKSIYDPRTSARAFAYMRLLFDETFGKQ</sequence>
<evidence type="ECO:0000259" key="2">
    <source>
        <dbReference type="Pfam" id="PF01738"/>
    </source>
</evidence>
<organism evidence="3 4">
    <name type="scientific">Rubellicoccus peritrichatus</name>
    <dbReference type="NCBI Taxonomy" id="3080537"/>
    <lineage>
        <taxon>Bacteria</taxon>
        <taxon>Pseudomonadati</taxon>
        <taxon>Verrucomicrobiota</taxon>
        <taxon>Opitutia</taxon>
        <taxon>Puniceicoccales</taxon>
        <taxon>Cerasicoccaceae</taxon>
        <taxon>Rubellicoccus</taxon>
    </lineage>
</organism>
<dbReference type="EMBL" id="CP136920">
    <property type="protein sequence ID" value="WOO42988.1"/>
    <property type="molecule type" value="Genomic_DNA"/>
</dbReference>
<dbReference type="Proteomes" id="UP001304300">
    <property type="component" value="Chromosome"/>
</dbReference>
<evidence type="ECO:0000313" key="4">
    <source>
        <dbReference type="Proteomes" id="UP001304300"/>
    </source>
</evidence>
<keyword evidence="4" id="KW-1185">Reference proteome</keyword>
<gene>
    <name evidence="3" type="ORF">RZN69_07775</name>
</gene>
<keyword evidence="1" id="KW-0732">Signal</keyword>
<dbReference type="KEGG" id="puo:RZN69_07775"/>
<dbReference type="PANTHER" id="PTHR22946:SF4">
    <property type="entry name" value="ESTERASE FRSA"/>
    <property type="match status" value="1"/>
</dbReference>
<feature type="domain" description="Dienelactone hydrolase" evidence="2">
    <location>
        <begin position="39"/>
        <end position="257"/>
    </location>
</feature>
<protein>
    <submittedName>
        <fullName evidence="3">Dienelactone hydrolase family protein</fullName>
        <ecNumber evidence="3">3.1.-.-</ecNumber>
    </submittedName>
</protein>
<dbReference type="Gene3D" id="3.40.50.1820">
    <property type="entry name" value="alpha/beta hydrolase"/>
    <property type="match status" value="1"/>
</dbReference>
<dbReference type="InterPro" id="IPR002925">
    <property type="entry name" value="Dienelactn_hydro"/>
</dbReference>
<proteinExistence type="predicted"/>
<dbReference type="PANTHER" id="PTHR22946">
    <property type="entry name" value="DIENELACTONE HYDROLASE DOMAIN-CONTAINING PROTEIN-RELATED"/>
    <property type="match status" value="1"/>
</dbReference>
<accession>A0AAQ3LFS4</accession>
<dbReference type="EC" id="3.1.-.-" evidence="3"/>
<name>A0AAQ3LFS4_9BACT</name>
<dbReference type="Pfam" id="PF01738">
    <property type="entry name" value="DLH"/>
    <property type="match status" value="1"/>
</dbReference>
<dbReference type="SUPFAM" id="SSF53474">
    <property type="entry name" value="alpha/beta-Hydrolases"/>
    <property type="match status" value="1"/>
</dbReference>
<reference evidence="3 4" key="1">
    <citation type="submission" date="2023-10" db="EMBL/GenBank/DDBJ databases">
        <title>Rubellicoccus peritrichatus gen. nov., sp. nov., isolated from an algae of coral reef tank.</title>
        <authorList>
            <person name="Luo J."/>
        </authorList>
    </citation>
    <scope>NUCLEOTIDE SEQUENCE [LARGE SCALE GENOMIC DNA]</scope>
    <source>
        <strain evidence="3 4">CR14</strain>
    </source>
</reference>
<dbReference type="RefSeq" id="WP_317835522.1">
    <property type="nucleotide sequence ID" value="NZ_CP136920.1"/>
</dbReference>